<evidence type="ECO:0000313" key="2">
    <source>
        <dbReference type="EMBL" id="EHK56770.1"/>
    </source>
</evidence>
<gene>
    <name evidence="2" type="ORF">MAXJ12_13361</name>
</gene>
<dbReference type="PATRIC" id="fig|1107882.3.peg.2608"/>
<protein>
    <submittedName>
        <fullName evidence="2">Uncharacterized protein</fullName>
    </submittedName>
</protein>
<evidence type="ECO:0000313" key="3">
    <source>
        <dbReference type="Proteomes" id="UP000003250"/>
    </source>
</evidence>
<name>H0HR87_9HYPH</name>
<evidence type="ECO:0000256" key="1">
    <source>
        <dbReference type="SAM" id="MobiDB-lite"/>
    </source>
</evidence>
<dbReference type="Proteomes" id="UP000003250">
    <property type="component" value="Unassembled WGS sequence"/>
</dbReference>
<sequence length="59" mass="6547">MPLPIRRRRHCGLAALALDAEEIEFDSWWPSAIPTQDSGENGGNSHLALANANSVDRYR</sequence>
<proteinExistence type="predicted"/>
<dbReference type="EMBL" id="AHAM01000102">
    <property type="protein sequence ID" value="EHK56770.1"/>
    <property type="molecule type" value="Genomic_DNA"/>
</dbReference>
<accession>H0HR87</accession>
<dbReference type="AlphaFoldDB" id="H0HR87"/>
<organism evidence="2 3">
    <name type="scientific">Mesorhizobium alhagi CCNWXJ12-2</name>
    <dbReference type="NCBI Taxonomy" id="1107882"/>
    <lineage>
        <taxon>Bacteria</taxon>
        <taxon>Pseudomonadati</taxon>
        <taxon>Pseudomonadota</taxon>
        <taxon>Alphaproteobacteria</taxon>
        <taxon>Hyphomicrobiales</taxon>
        <taxon>Phyllobacteriaceae</taxon>
        <taxon>Allomesorhizobium</taxon>
    </lineage>
</organism>
<feature type="region of interest" description="Disordered" evidence="1">
    <location>
        <begin position="34"/>
        <end position="59"/>
    </location>
</feature>
<reference evidence="2 3" key="1">
    <citation type="journal article" date="2012" name="J. Bacteriol.">
        <title>Draft Genome Sequence of Mesorhizobium alhagi CCNWXJ12-2T, a Novel Salt-Resistant Species Isolated from the Desert of Northwestern China.</title>
        <authorList>
            <person name="Zhou M."/>
            <person name="Chen W."/>
            <person name="Chen H."/>
            <person name="Wei G."/>
        </authorList>
    </citation>
    <scope>NUCLEOTIDE SEQUENCE [LARGE SCALE GENOMIC DNA]</scope>
    <source>
        <strain evidence="2 3">CCNWXJ12-2</strain>
    </source>
</reference>
<keyword evidence="3" id="KW-1185">Reference proteome</keyword>